<feature type="domain" description="Resolvase/invertase-type recombinase catalytic" evidence="4">
    <location>
        <begin position="58"/>
        <end position="112"/>
    </location>
</feature>
<dbReference type="PROSITE" id="PS00397">
    <property type="entry name" value="RECOMBINASES_1"/>
    <property type="match status" value="1"/>
</dbReference>
<proteinExistence type="predicted"/>
<dbReference type="NCBIfam" id="TIGR01764">
    <property type="entry name" value="excise"/>
    <property type="match status" value="1"/>
</dbReference>
<reference evidence="5" key="1">
    <citation type="submission" date="2013-08" db="EMBL/GenBank/DDBJ databases">
        <authorList>
            <person name="Mendez C."/>
            <person name="Richter M."/>
            <person name="Ferrer M."/>
            <person name="Sanchez J."/>
        </authorList>
    </citation>
    <scope>NUCLEOTIDE SEQUENCE</scope>
</reference>
<dbReference type="AlphaFoldDB" id="T0ZM32"/>
<reference evidence="5" key="2">
    <citation type="journal article" date="2014" name="ISME J.">
        <title>Microbial stratification in low pH oxic and suboxic macroscopic growths along an acid mine drainage.</title>
        <authorList>
            <person name="Mendez-Garcia C."/>
            <person name="Mesa V."/>
            <person name="Sprenger R.R."/>
            <person name="Richter M."/>
            <person name="Diez M.S."/>
            <person name="Solano J."/>
            <person name="Bargiela R."/>
            <person name="Golyshina O.V."/>
            <person name="Manteca A."/>
            <person name="Ramos J.L."/>
            <person name="Gallego J.R."/>
            <person name="Llorente I."/>
            <person name="Martins Dos Santos V.A."/>
            <person name="Jensen O.N."/>
            <person name="Pelaez A.I."/>
            <person name="Sanchez J."/>
            <person name="Ferrer M."/>
        </authorList>
    </citation>
    <scope>NUCLEOTIDE SEQUENCE</scope>
</reference>
<sequence>MDILLTPREAARRLGVTARTIQSWDRASRLRVVRTLGGRRRIPESEIHRLMGERELRAPVLYARVSSHGQKDDLERQKERLLRTHPGAELHTDIRSGLQFDRPGFLAVLQAV</sequence>
<dbReference type="EMBL" id="AUZY01008570">
    <property type="protein sequence ID" value="EQD45517.1"/>
    <property type="molecule type" value="Genomic_DNA"/>
</dbReference>
<dbReference type="GO" id="GO:0015074">
    <property type="term" value="P:DNA integration"/>
    <property type="evidence" value="ECO:0007669"/>
    <property type="project" value="UniProtKB-KW"/>
</dbReference>
<keyword evidence="1" id="KW-0229">DNA integration</keyword>
<keyword evidence="2" id="KW-0238">DNA-binding</keyword>
<dbReference type="InterPro" id="IPR051491">
    <property type="entry name" value="Recombinase/Transposase-rel"/>
</dbReference>
<organism evidence="5">
    <name type="scientific">mine drainage metagenome</name>
    <dbReference type="NCBI Taxonomy" id="410659"/>
    <lineage>
        <taxon>unclassified sequences</taxon>
        <taxon>metagenomes</taxon>
        <taxon>ecological metagenomes</taxon>
    </lineage>
</organism>
<dbReference type="InterPro" id="IPR010093">
    <property type="entry name" value="SinI_DNA-bd"/>
</dbReference>
<name>T0ZM32_9ZZZZ</name>
<comment type="caution">
    <text evidence="5">The sequence shown here is derived from an EMBL/GenBank/DDBJ whole genome shotgun (WGS) entry which is preliminary data.</text>
</comment>
<dbReference type="SUPFAM" id="SSF53041">
    <property type="entry name" value="Resolvase-like"/>
    <property type="match status" value="1"/>
</dbReference>
<evidence type="ECO:0000313" key="5">
    <source>
        <dbReference type="EMBL" id="EQD45517.1"/>
    </source>
</evidence>
<accession>T0ZM32</accession>
<evidence type="ECO:0000256" key="1">
    <source>
        <dbReference type="ARBA" id="ARBA00022908"/>
    </source>
</evidence>
<dbReference type="InterPro" id="IPR006118">
    <property type="entry name" value="Recombinase_CS"/>
</dbReference>
<dbReference type="InterPro" id="IPR006119">
    <property type="entry name" value="Resolv_N"/>
</dbReference>
<dbReference type="GO" id="GO:0003677">
    <property type="term" value="F:DNA binding"/>
    <property type="evidence" value="ECO:0007669"/>
    <property type="project" value="UniProtKB-KW"/>
</dbReference>
<dbReference type="Gene3D" id="3.40.50.1390">
    <property type="entry name" value="Resolvase, N-terminal catalytic domain"/>
    <property type="match status" value="1"/>
</dbReference>
<gene>
    <name evidence="5" type="ORF">B1B_13028</name>
</gene>
<keyword evidence="3" id="KW-0233">DNA recombination</keyword>
<dbReference type="Pfam" id="PF00239">
    <property type="entry name" value="Resolvase"/>
    <property type="match status" value="1"/>
</dbReference>
<dbReference type="PANTHER" id="PTHR36172:SF1">
    <property type="entry name" value="RESOLVASE-RELATED"/>
    <property type="match status" value="1"/>
</dbReference>
<dbReference type="PROSITE" id="PS51736">
    <property type="entry name" value="RECOMBINASES_3"/>
    <property type="match status" value="1"/>
</dbReference>
<dbReference type="Gene3D" id="1.10.1660.10">
    <property type="match status" value="1"/>
</dbReference>
<evidence type="ECO:0000259" key="4">
    <source>
        <dbReference type="PROSITE" id="PS51736"/>
    </source>
</evidence>
<dbReference type="Pfam" id="PF12728">
    <property type="entry name" value="HTH_17"/>
    <property type="match status" value="1"/>
</dbReference>
<dbReference type="InterPro" id="IPR036162">
    <property type="entry name" value="Resolvase-like_N_sf"/>
</dbReference>
<evidence type="ECO:0000256" key="3">
    <source>
        <dbReference type="ARBA" id="ARBA00023172"/>
    </source>
</evidence>
<dbReference type="InterPro" id="IPR009061">
    <property type="entry name" value="DNA-bd_dom_put_sf"/>
</dbReference>
<dbReference type="GO" id="GO:0000150">
    <property type="term" value="F:DNA strand exchange activity"/>
    <property type="evidence" value="ECO:0007669"/>
    <property type="project" value="InterPro"/>
</dbReference>
<evidence type="ECO:0000256" key="2">
    <source>
        <dbReference type="ARBA" id="ARBA00023125"/>
    </source>
</evidence>
<dbReference type="CDD" id="cd04762">
    <property type="entry name" value="HTH_MerR-trunc"/>
    <property type="match status" value="1"/>
</dbReference>
<dbReference type="InterPro" id="IPR041657">
    <property type="entry name" value="HTH_17"/>
</dbReference>
<dbReference type="SUPFAM" id="SSF46955">
    <property type="entry name" value="Putative DNA-binding domain"/>
    <property type="match status" value="1"/>
</dbReference>
<protein>
    <submittedName>
        <fullName evidence="5">Resolvase domain protein</fullName>
    </submittedName>
</protein>
<dbReference type="PANTHER" id="PTHR36172">
    <property type="match status" value="1"/>
</dbReference>